<evidence type="ECO:0000313" key="4">
    <source>
        <dbReference type="Proteomes" id="UP000321685"/>
    </source>
</evidence>
<dbReference type="EMBL" id="BJVJ01000001">
    <property type="protein sequence ID" value="GEL21283.1"/>
    <property type="molecule type" value="Genomic_DNA"/>
</dbReference>
<dbReference type="Proteomes" id="UP000321685">
    <property type="component" value="Unassembled WGS sequence"/>
</dbReference>
<comment type="caution">
    <text evidence="3">The sequence shown here is derived from an EMBL/GenBank/DDBJ whole genome shotgun (WGS) entry which is preliminary data.</text>
</comment>
<accession>A0A511DA85</accession>
<organism evidence="3 4">
    <name type="scientific">Pseudonocardia sulfidoxydans NBRC 16205</name>
    <dbReference type="NCBI Taxonomy" id="1223511"/>
    <lineage>
        <taxon>Bacteria</taxon>
        <taxon>Bacillati</taxon>
        <taxon>Actinomycetota</taxon>
        <taxon>Actinomycetes</taxon>
        <taxon>Pseudonocardiales</taxon>
        <taxon>Pseudonocardiaceae</taxon>
        <taxon>Pseudonocardia</taxon>
    </lineage>
</organism>
<reference evidence="3 4" key="1">
    <citation type="submission" date="2019-07" db="EMBL/GenBank/DDBJ databases">
        <title>Whole genome shotgun sequence of Pseudonocardia sulfidoxydans NBRC 16205.</title>
        <authorList>
            <person name="Hosoyama A."/>
            <person name="Uohara A."/>
            <person name="Ohji S."/>
            <person name="Ichikawa N."/>
        </authorList>
    </citation>
    <scope>NUCLEOTIDE SEQUENCE [LARGE SCALE GENOMIC DNA]</scope>
    <source>
        <strain evidence="3 4">NBRC 16205</strain>
    </source>
</reference>
<protein>
    <submittedName>
        <fullName evidence="3">Uncharacterized protein</fullName>
    </submittedName>
</protein>
<feature type="transmembrane region" description="Helical" evidence="2">
    <location>
        <begin position="87"/>
        <end position="106"/>
    </location>
</feature>
<keyword evidence="2" id="KW-0812">Transmembrane</keyword>
<evidence type="ECO:0000313" key="3">
    <source>
        <dbReference type="EMBL" id="GEL21283.1"/>
    </source>
</evidence>
<sequence length="223" mass="22697">MRDRPEGATSLLTVAAIAAAGWLASQALTLVAYAGCTDDAVADGLLAGTARWLPAALALTASVALVAVATAAVTGRPTTATERREPRCGAGWAALGSLAFLLVEYVEYVTVWHAAPPAVLLALGVVVHAGVAAALSRSARTWVRRARGVAAPAGAPVPAGPAGTGVRTGVVVAAPGWSPWVVPHRRGPPEVSPQAFPRRRRAPSGARPTTEDPACPKYTPILS</sequence>
<dbReference type="AlphaFoldDB" id="A0A511DA85"/>
<feature type="region of interest" description="Disordered" evidence="1">
    <location>
        <begin position="183"/>
        <end position="223"/>
    </location>
</feature>
<keyword evidence="2" id="KW-1133">Transmembrane helix</keyword>
<keyword evidence="2" id="KW-0472">Membrane</keyword>
<dbReference type="RefSeq" id="WP_147101784.1">
    <property type="nucleotide sequence ID" value="NZ_BJVJ01000001.1"/>
</dbReference>
<keyword evidence="4" id="KW-1185">Reference proteome</keyword>
<evidence type="ECO:0000256" key="1">
    <source>
        <dbReference type="SAM" id="MobiDB-lite"/>
    </source>
</evidence>
<feature type="transmembrane region" description="Helical" evidence="2">
    <location>
        <begin position="118"/>
        <end position="135"/>
    </location>
</feature>
<proteinExistence type="predicted"/>
<evidence type="ECO:0000256" key="2">
    <source>
        <dbReference type="SAM" id="Phobius"/>
    </source>
</evidence>
<feature type="transmembrane region" description="Helical" evidence="2">
    <location>
        <begin position="52"/>
        <end position="75"/>
    </location>
</feature>
<name>A0A511DA85_9PSEU</name>
<gene>
    <name evidence="3" type="ORF">PSU4_02370</name>
</gene>